<dbReference type="InterPro" id="IPR006566">
    <property type="entry name" value="FBD"/>
</dbReference>
<feature type="domain" description="FBD" evidence="1">
    <location>
        <begin position="78"/>
        <end position="152"/>
    </location>
</feature>
<protein>
    <recommendedName>
        <fullName evidence="1">FBD domain-containing protein</fullName>
    </recommendedName>
</protein>
<evidence type="ECO:0000313" key="3">
    <source>
        <dbReference type="Proteomes" id="UP000836841"/>
    </source>
</evidence>
<organism evidence="2 3">
    <name type="scientific">Thlaspi arvense</name>
    <name type="common">Field penny-cress</name>
    <dbReference type="NCBI Taxonomy" id="13288"/>
    <lineage>
        <taxon>Eukaryota</taxon>
        <taxon>Viridiplantae</taxon>
        <taxon>Streptophyta</taxon>
        <taxon>Embryophyta</taxon>
        <taxon>Tracheophyta</taxon>
        <taxon>Spermatophyta</taxon>
        <taxon>Magnoliopsida</taxon>
        <taxon>eudicotyledons</taxon>
        <taxon>Gunneridae</taxon>
        <taxon>Pentapetalae</taxon>
        <taxon>rosids</taxon>
        <taxon>malvids</taxon>
        <taxon>Brassicales</taxon>
        <taxon>Brassicaceae</taxon>
        <taxon>Thlaspideae</taxon>
        <taxon>Thlaspi</taxon>
    </lineage>
</organism>
<name>A0AAU9SKC6_THLAR</name>
<dbReference type="InterPro" id="IPR050232">
    <property type="entry name" value="FBL13/AtMIF1-like"/>
</dbReference>
<dbReference type="AlphaFoldDB" id="A0AAU9SKC6"/>
<keyword evidence="3" id="KW-1185">Reference proteome</keyword>
<dbReference type="Pfam" id="PF08387">
    <property type="entry name" value="FBD"/>
    <property type="match status" value="1"/>
</dbReference>
<evidence type="ECO:0000313" key="2">
    <source>
        <dbReference type="EMBL" id="CAH2065425.1"/>
    </source>
</evidence>
<sequence length="199" mass="22959">MMVIRQHCKLEPLPQFCNISRLHAKIFAADLEMLPDLLESCPNLKSIILVLMGFLLGLERNGSIKKEEEISFSSFVPWCLRSSVERVEMRNPVGGFRVKMKLIRYFLENSIVLKKLTLRLGCPRMKQESFIFMELLRFRRCSSEVACYLLASNEIPYAPVITSNQSHPDDFGYGSDPIRNYNPRTHNPPTNINRFTVST</sequence>
<dbReference type="PANTHER" id="PTHR31900">
    <property type="entry name" value="F-BOX/RNI SUPERFAMILY PROTEIN-RELATED"/>
    <property type="match status" value="1"/>
</dbReference>
<dbReference type="EMBL" id="OU466861">
    <property type="protein sequence ID" value="CAH2065425.1"/>
    <property type="molecule type" value="Genomic_DNA"/>
</dbReference>
<dbReference type="SMART" id="SM00579">
    <property type="entry name" value="FBD"/>
    <property type="match status" value="1"/>
</dbReference>
<dbReference type="PANTHER" id="PTHR31900:SF25">
    <property type="entry name" value="FBD DOMAIN-CONTAINING PROTEIN"/>
    <property type="match status" value="1"/>
</dbReference>
<gene>
    <name evidence="2" type="ORF">TAV2_LOCUS15546</name>
</gene>
<reference evidence="2 3" key="1">
    <citation type="submission" date="2022-03" db="EMBL/GenBank/DDBJ databases">
        <authorList>
            <person name="Nunn A."/>
            <person name="Chopra R."/>
            <person name="Nunn A."/>
            <person name="Contreras Garrido A."/>
        </authorList>
    </citation>
    <scope>NUCLEOTIDE SEQUENCE [LARGE SCALE GENOMIC DNA]</scope>
</reference>
<proteinExistence type="predicted"/>
<dbReference type="Proteomes" id="UP000836841">
    <property type="component" value="Chromosome 5"/>
</dbReference>
<evidence type="ECO:0000259" key="1">
    <source>
        <dbReference type="SMART" id="SM00579"/>
    </source>
</evidence>
<accession>A0AAU9SKC6</accession>